<dbReference type="Gene3D" id="6.10.280.50">
    <property type="match status" value="1"/>
</dbReference>
<keyword evidence="2" id="KW-1185">Reference proteome</keyword>
<dbReference type="Pfam" id="PF04325">
    <property type="entry name" value="DUF465"/>
    <property type="match status" value="1"/>
</dbReference>
<sequence length="85" mass="9440">MTHVSHELHDEFPADAEILHKLKVSDAHFAKLADHYHELNREIHRVEAGIEAASDARTEDLKKERLSILDQVSAMITAAKAGAST</sequence>
<dbReference type="InterPro" id="IPR007420">
    <property type="entry name" value="DUF465"/>
</dbReference>
<organism evidence="1 2">
    <name type="scientific">Sphingorhabdus buctiana</name>
    <dbReference type="NCBI Taxonomy" id="1508805"/>
    <lineage>
        <taxon>Bacteria</taxon>
        <taxon>Pseudomonadati</taxon>
        <taxon>Pseudomonadota</taxon>
        <taxon>Alphaproteobacteria</taxon>
        <taxon>Sphingomonadales</taxon>
        <taxon>Sphingomonadaceae</taxon>
        <taxon>Sphingorhabdus</taxon>
    </lineage>
</organism>
<reference evidence="2" key="1">
    <citation type="journal article" date="2019" name="Int. J. Syst. Evol. Microbiol.">
        <title>The Global Catalogue of Microorganisms (GCM) 10K type strain sequencing project: providing services to taxonomists for standard genome sequencing and annotation.</title>
        <authorList>
            <consortium name="The Broad Institute Genomics Platform"/>
            <consortium name="The Broad Institute Genome Sequencing Center for Infectious Disease"/>
            <person name="Wu L."/>
            <person name="Ma J."/>
        </authorList>
    </citation>
    <scope>NUCLEOTIDE SEQUENCE [LARGE SCALE GENOMIC DNA]</scope>
    <source>
        <strain evidence="2">CGMCC 1.12449</strain>
    </source>
</reference>
<name>A0ABW4MBU9_9SPHN</name>
<comment type="caution">
    <text evidence="1">The sequence shown here is derived from an EMBL/GenBank/DDBJ whole genome shotgun (WGS) entry which is preliminary data.</text>
</comment>
<proteinExistence type="predicted"/>
<dbReference type="InterPro" id="IPR038444">
    <property type="entry name" value="DUF465_sf"/>
</dbReference>
<gene>
    <name evidence="1" type="ORF">ACFSAG_06780</name>
</gene>
<dbReference type="EMBL" id="JBHUEL010000004">
    <property type="protein sequence ID" value="MFD1766544.1"/>
    <property type="molecule type" value="Genomic_DNA"/>
</dbReference>
<evidence type="ECO:0000313" key="2">
    <source>
        <dbReference type="Proteomes" id="UP001597215"/>
    </source>
</evidence>
<accession>A0ABW4MBU9</accession>
<dbReference type="RefSeq" id="WP_374611658.1">
    <property type="nucleotide sequence ID" value="NZ_JBHUEL010000004.1"/>
</dbReference>
<protein>
    <submittedName>
        <fullName evidence="1">YdcH family protein</fullName>
    </submittedName>
</protein>
<evidence type="ECO:0000313" key="1">
    <source>
        <dbReference type="EMBL" id="MFD1766544.1"/>
    </source>
</evidence>
<dbReference type="Proteomes" id="UP001597215">
    <property type="component" value="Unassembled WGS sequence"/>
</dbReference>